<gene>
    <name evidence="1" type="ORF">nbrc107696_11260</name>
</gene>
<dbReference type="EMBL" id="BJOV01000002">
    <property type="protein sequence ID" value="GEE00680.1"/>
    <property type="molecule type" value="Genomic_DNA"/>
</dbReference>
<sequence length="101" mass="10655">MTGDPGEGTRAPAEELADAVLAVPGVVALHSGLFGEVATYLPGRRVPGVAIRDDDGEIHLIVDLAHDLQSVATRVREIAEEATGRPFTVVVEDVESDRRVG</sequence>
<dbReference type="AlphaFoldDB" id="A0A7I9V6H4"/>
<reference evidence="2" key="1">
    <citation type="submission" date="2019-06" db="EMBL/GenBank/DDBJ databases">
        <title>Gordonia isolated from sludge of a wastewater treatment plant.</title>
        <authorList>
            <person name="Tamura T."/>
            <person name="Aoyama K."/>
            <person name="Kang Y."/>
            <person name="Saito S."/>
            <person name="Akiyama N."/>
            <person name="Yazawa K."/>
            <person name="Gonoi T."/>
            <person name="Mikami Y."/>
        </authorList>
    </citation>
    <scope>NUCLEOTIDE SEQUENCE [LARGE SCALE GENOMIC DNA]</scope>
    <source>
        <strain evidence="2">NBRC 107696</strain>
    </source>
</reference>
<dbReference type="OrthoDB" id="5195799at2"/>
<dbReference type="RefSeq" id="WP_161894532.1">
    <property type="nucleotide sequence ID" value="NZ_BJOV01000002.1"/>
</dbReference>
<accession>A0A7I9V6H4</accession>
<comment type="caution">
    <text evidence="1">The sequence shown here is derived from an EMBL/GenBank/DDBJ whole genome shotgun (WGS) entry which is preliminary data.</text>
</comment>
<name>A0A7I9V6H4_9ACTN</name>
<proteinExistence type="predicted"/>
<evidence type="ECO:0000313" key="1">
    <source>
        <dbReference type="EMBL" id="GEE00680.1"/>
    </source>
</evidence>
<keyword evidence="2" id="KW-1185">Reference proteome</keyword>
<protein>
    <recommendedName>
        <fullName evidence="3">Asp23/Gls24 family envelope stress response protein</fullName>
    </recommendedName>
</protein>
<evidence type="ECO:0000313" key="2">
    <source>
        <dbReference type="Proteomes" id="UP000444960"/>
    </source>
</evidence>
<evidence type="ECO:0008006" key="3">
    <source>
        <dbReference type="Google" id="ProtNLM"/>
    </source>
</evidence>
<organism evidence="1 2">
    <name type="scientific">Gordonia spumicola</name>
    <dbReference type="NCBI Taxonomy" id="589161"/>
    <lineage>
        <taxon>Bacteria</taxon>
        <taxon>Bacillati</taxon>
        <taxon>Actinomycetota</taxon>
        <taxon>Actinomycetes</taxon>
        <taxon>Mycobacteriales</taxon>
        <taxon>Gordoniaceae</taxon>
        <taxon>Gordonia</taxon>
    </lineage>
</organism>
<dbReference type="Proteomes" id="UP000444960">
    <property type="component" value="Unassembled WGS sequence"/>
</dbReference>